<dbReference type="OrthoDB" id="8562463at2"/>
<dbReference type="RefSeq" id="WP_124948234.1">
    <property type="nucleotide sequence ID" value="NZ_BHVT01000077.1"/>
</dbReference>
<protein>
    <submittedName>
        <fullName evidence="1">SpoIIAA-like protein</fullName>
    </submittedName>
</protein>
<dbReference type="InterPro" id="IPR038396">
    <property type="entry name" value="SpoIIAA-like_sf"/>
</dbReference>
<evidence type="ECO:0000313" key="1">
    <source>
        <dbReference type="EMBL" id="TCV82344.1"/>
    </source>
</evidence>
<dbReference type="Proteomes" id="UP000295367">
    <property type="component" value="Unassembled WGS sequence"/>
</dbReference>
<dbReference type="EMBL" id="SMCO01000022">
    <property type="protein sequence ID" value="TCV82344.1"/>
    <property type="molecule type" value="Genomic_DNA"/>
</dbReference>
<accession>A0A4R3XX79</accession>
<dbReference type="InterPro" id="IPR021866">
    <property type="entry name" value="SpoIIAA-like"/>
</dbReference>
<dbReference type="SUPFAM" id="SSF52091">
    <property type="entry name" value="SpoIIaa-like"/>
    <property type="match status" value="1"/>
</dbReference>
<reference evidence="1 2" key="1">
    <citation type="submission" date="2019-03" db="EMBL/GenBank/DDBJ databases">
        <title>Genomic Encyclopedia of Type Strains, Phase IV (KMG-IV): sequencing the most valuable type-strain genomes for metagenomic binning, comparative biology and taxonomic classification.</title>
        <authorList>
            <person name="Goeker M."/>
        </authorList>
    </citation>
    <scope>NUCLEOTIDE SEQUENCE [LARGE SCALE GENOMIC DNA]</scope>
    <source>
        <strain evidence="1 2">DSM 100309</strain>
    </source>
</reference>
<dbReference type="AlphaFoldDB" id="A0A4R3XX79"/>
<evidence type="ECO:0000313" key="2">
    <source>
        <dbReference type="Proteomes" id="UP000295367"/>
    </source>
</evidence>
<gene>
    <name evidence="1" type="ORF">EDC63_12236</name>
</gene>
<proteinExistence type="predicted"/>
<dbReference type="Gene3D" id="3.40.50.10600">
    <property type="entry name" value="SpoIIaa-like domains"/>
    <property type="match status" value="1"/>
</dbReference>
<organism evidence="1 2">
    <name type="scientific">Sulfurirhabdus autotrophica</name>
    <dbReference type="NCBI Taxonomy" id="1706046"/>
    <lineage>
        <taxon>Bacteria</taxon>
        <taxon>Pseudomonadati</taxon>
        <taxon>Pseudomonadota</taxon>
        <taxon>Betaproteobacteria</taxon>
        <taxon>Nitrosomonadales</taxon>
        <taxon>Sulfuricellaceae</taxon>
        <taxon>Sulfurirhabdus</taxon>
    </lineage>
</organism>
<dbReference type="Pfam" id="PF11964">
    <property type="entry name" value="SpoIIAA-like"/>
    <property type="match status" value="1"/>
</dbReference>
<dbReference type="InterPro" id="IPR036513">
    <property type="entry name" value="STAS_dom_sf"/>
</dbReference>
<keyword evidence="2" id="KW-1185">Reference proteome</keyword>
<name>A0A4R3XX79_9PROT</name>
<comment type="caution">
    <text evidence="1">The sequence shown here is derived from an EMBL/GenBank/DDBJ whole genome shotgun (WGS) entry which is preliminary data.</text>
</comment>
<sequence>MIAIKLEKDTVNLAVLGEFTLSDYKEFEAAVLYGLKFKGTLNLLIDLRDMSGFTVDVAWEEIKFSREHQFDFNKIAVVTKEKWISWSAWIQRLFLDAKIQIFEDYDVAHNWIIPG</sequence>